<accession>A0A8H3QQH4</accession>
<reference evidence="3" key="1">
    <citation type="submission" date="2019-10" db="EMBL/GenBank/DDBJ databases">
        <title>Conservation and host-specific expression of non-tandemly repeated heterogenous ribosome RNA gene in arbuscular mycorrhizal fungi.</title>
        <authorList>
            <person name="Maeda T."/>
            <person name="Kobayashi Y."/>
            <person name="Nakagawa T."/>
            <person name="Ezawa T."/>
            <person name="Yamaguchi K."/>
            <person name="Bino T."/>
            <person name="Nishimoto Y."/>
            <person name="Shigenobu S."/>
            <person name="Kawaguchi M."/>
        </authorList>
    </citation>
    <scope>NUCLEOTIDE SEQUENCE</scope>
    <source>
        <strain evidence="3">HR1</strain>
    </source>
</reference>
<gene>
    <name evidence="3" type="ORF">RCL2_001237900</name>
</gene>
<feature type="compositionally biased region" description="Basic and acidic residues" evidence="2">
    <location>
        <begin position="357"/>
        <end position="371"/>
    </location>
</feature>
<sequence length="779" mass="87688">MLRKNKVNGEDITNIKQFTPVFEKISDDDKTFKHCMEDIILKLSNVETMTDANEATRCEFISAILHASIAIAKKLTSQDIFIVLQKDISGEDATGRVDYAIKSLEEFLCITEGKPRNIKIGYAQNLAQLENGIYCTSGSEYQINLTKSAIKENPELLRSNVKRVIGIIVGLLKDRVSVGSSPTSKRIMSSELKLLKQRITELEAENVEIAKLRKENAELKKENTEIRDLRIKLSISDAEIAQLKRMNAKTLRANGKYNEMRDAENVKLKVTIKELKSENIELRDHITKVEQNQSLQNALTAIDNSSNNTSSNFNSVADQLPMITHHEKPLVDDTSLLEEPIPEVLPEISVSNNNADRSQRDHIKPSEDKKMDSFLNEVYKKKISNEIRQRNREKKLLCESSTKDLSISKGPASSVDKESRSHKKKEAENIVQDVFDFTMDGSEKNHMTEILLTGREENNYQKKIESQGCLAELSCSVVLQNINRLYENACTAENERVKANQAEILCWRNFIIGLDNSIDEIMIKEKVRTKKAKGLIYDFILAHNPDTKRKTLYQRISRARKVYEFTEKIGIDKIKYIKTYSANSIAELSDSQIQTIVDYFSNNPNTELPDDQEGSIIDSEGEISGDQTDASEAVSATRAEVSILTSPIPLTHLYLNGNSSDDSSRIGPVAVSISPVPQINESNQSRLPISILPEDPEEKQKYIIGLVLEKFPYLSLNDSDECRDTFNLNSSALCPLCNGDHKVNRSIFDEIKVNGVMVSITENELIVSIAGCLINLESQ</sequence>
<name>A0A8H3QQH4_9GLOM</name>
<organism evidence="3 4">
    <name type="scientific">Rhizophagus clarus</name>
    <dbReference type="NCBI Taxonomy" id="94130"/>
    <lineage>
        <taxon>Eukaryota</taxon>
        <taxon>Fungi</taxon>
        <taxon>Fungi incertae sedis</taxon>
        <taxon>Mucoromycota</taxon>
        <taxon>Glomeromycotina</taxon>
        <taxon>Glomeromycetes</taxon>
        <taxon>Glomerales</taxon>
        <taxon>Glomeraceae</taxon>
        <taxon>Rhizophagus</taxon>
    </lineage>
</organism>
<dbReference type="OrthoDB" id="10433403at2759"/>
<protein>
    <submittedName>
        <fullName evidence="3">Uncharacterized protein</fullName>
    </submittedName>
</protein>
<feature type="region of interest" description="Disordered" evidence="2">
    <location>
        <begin position="347"/>
        <end position="371"/>
    </location>
</feature>
<evidence type="ECO:0000256" key="2">
    <source>
        <dbReference type="SAM" id="MobiDB-lite"/>
    </source>
</evidence>
<evidence type="ECO:0000313" key="3">
    <source>
        <dbReference type="EMBL" id="GES85294.1"/>
    </source>
</evidence>
<proteinExistence type="predicted"/>
<evidence type="ECO:0000313" key="4">
    <source>
        <dbReference type="Proteomes" id="UP000615446"/>
    </source>
</evidence>
<keyword evidence="1" id="KW-0175">Coiled coil</keyword>
<dbReference type="AlphaFoldDB" id="A0A8H3QQH4"/>
<dbReference type="EMBL" id="BLAL01000092">
    <property type="protein sequence ID" value="GES85294.1"/>
    <property type="molecule type" value="Genomic_DNA"/>
</dbReference>
<feature type="coiled-coil region" evidence="1">
    <location>
        <begin position="185"/>
        <end position="232"/>
    </location>
</feature>
<comment type="caution">
    <text evidence="3">The sequence shown here is derived from an EMBL/GenBank/DDBJ whole genome shotgun (WGS) entry which is preliminary data.</text>
</comment>
<evidence type="ECO:0000256" key="1">
    <source>
        <dbReference type="SAM" id="Coils"/>
    </source>
</evidence>
<feature type="region of interest" description="Disordered" evidence="2">
    <location>
        <begin position="405"/>
        <end position="426"/>
    </location>
</feature>
<feature type="coiled-coil region" evidence="1">
    <location>
        <begin position="265"/>
        <end position="292"/>
    </location>
</feature>
<dbReference type="Proteomes" id="UP000615446">
    <property type="component" value="Unassembled WGS sequence"/>
</dbReference>